<evidence type="ECO:0000313" key="2">
    <source>
        <dbReference type="EMBL" id="HIT58205.1"/>
    </source>
</evidence>
<feature type="chain" id="PRO_5039344175" description="Membrane lipoprotein" evidence="1">
    <location>
        <begin position="20"/>
        <end position="236"/>
    </location>
</feature>
<gene>
    <name evidence="2" type="ORF">IAC39_00540</name>
</gene>
<dbReference type="AlphaFoldDB" id="A0A9D1KJI8"/>
<dbReference type="PROSITE" id="PS51257">
    <property type="entry name" value="PROKAR_LIPOPROTEIN"/>
    <property type="match status" value="1"/>
</dbReference>
<accession>A0A9D1KJI8</accession>
<feature type="signal peptide" evidence="1">
    <location>
        <begin position="1"/>
        <end position="19"/>
    </location>
</feature>
<reference evidence="2" key="2">
    <citation type="journal article" date="2021" name="PeerJ">
        <title>Extensive microbial diversity within the chicken gut microbiome revealed by metagenomics and culture.</title>
        <authorList>
            <person name="Gilroy R."/>
            <person name="Ravi A."/>
            <person name="Getino M."/>
            <person name="Pursley I."/>
            <person name="Horton D.L."/>
            <person name="Alikhan N.F."/>
            <person name="Baker D."/>
            <person name="Gharbi K."/>
            <person name="Hall N."/>
            <person name="Watson M."/>
            <person name="Adriaenssens E.M."/>
            <person name="Foster-Nyarko E."/>
            <person name="Jarju S."/>
            <person name="Secka A."/>
            <person name="Antonio M."/>
            <person name="Oren A."/>
            <person name="Chaudhuri R.R."/>
            <person name="La Ragione R."/>
            <person name="Hildebrand F."/>
            <person name="Pallen M.J."/>
        </authorList>
    </citation>
    <scope>NUCLEOTIDE SEQUENCE</scope>
    <source>
        <strain evidence="2">CHK33-4379</strain>
    </source>
</reference>
<protein>
    <recommendedName>
        <fullName evidence="4">Membrane lipoprotein</fullName>
    </recommendedName>
</protein>
<dbReference type="EMBL" id="DVLL01000003">
    <property type="protein sequence ID" value="HIT58205.1"/>
    <property type="molecule type" value="Genomic_DNA"/>
</dbReference>
<evidence type="ECO:0000256" key="1">
    <source>
        <dbReference type="SAM" id="SignalP"/>
    </source>
</evidence>
<keyword evidence="1" id="KW-0732">Signal</keyword>
<comment type="caution">
    <text evidence="2">The sequence shown here is derived from an EMBL/GenBank/DDBJ whole genome shotgun (WGS) entry which is preliminary data.</text>
</comment>
<organism evidence="2 3">
    <name type="scientific">Candidatus Faeciplasma pullistercoris</name>
    <dbReference type="NCBI Taxonomy" id="2840800"/>
    <lineage>
        <taxon>Bacteria</taxon>
        <taxon>Bacillati</taxon>
        <taxon>Bacillota</taxon>
        <taxon>Clostridia</taxon>
        <taxon>Eubacteriales</taxon>
        <taxon>Oscillospiraceae</taxon>
        <taxon>Oscillospiraceae incertae sedis</taxon>
        <taxon>Candidatus Faeciplasma</taxon>
    </lineage>
</organism>
<sequence length="236" mass="26685">MLKRFVLVLFAVLSASLLASCGEQLPIPGEEYILAAREEYASLDSARVDVRNDDTGVSEQIFIFKYDEKGLMSYSYIGSSEDTYLAQYNNGYEQFTNENGEVTMLSVSDPSFTAYSKDVPYPYATEGLILYYKDAVIPEKSFVASNEDAIEVCHVYDVEKLRKVNNDENITGFTVKYYFDGEGEFLFMQEITDMLVDGEEKTYSYSIYITERNSVEKVVNVVDSSALEGIEDDDVI</sequence>
<evidence type="ECO:0008006" key="4">
    <source>
        <dbReference type="Google" id="ProtNLM"/>
    </source>
</evidence>
<name>A0A9D1KJI8_9FIRM</name>
<evidence type="ECO:0000313" key="3">
    <source>
        <dbReference type="Proteomes" id="UP000824136"/>
    </source>
</evidence>
<proteinExistence type="predicted"/>
<reference evidence="2" key="1">
    <citation type="submission" date="2020-10" db="EMBL/GenBank/DDBJ databases">
        <authorList>
            <person name="Gilroy R."/>
        </authorList>
    </citation>
    <scope>NUCLEOTIDE SEQUENCE</scope>
    <source>
        <strain evidence="2">CHK33-4379</strain>
    </source>
</reference>
<dbReference type="Proteomes" id="UP000824136">
    <property type="component" value="Unassembled WGS sequence"/>
</dbReference>